<dbReference type="Proteomes" id="UP001255246">
    <property type="component" value="Unassembled WGS sequence"/>
</dbReference>
<dbReference type="EMBL" id="JAVRHR010000002">
    <property type="protein sequence ID" value="MDT0607749.1"/>
    <property type="molecule type" value="Genomic_DNA"/>
</dbReference>
<dbReference type="Gene3D" id="1.10.1400.10">
    <property type="match status" value="1"/>
</dbReference>
<proteinExistence type="inferred from homology"/>
<dbReference type="InterPro" id="IPR002692">
    <property type="entry name" value="S45"/>
</dbReference>
<keyword evidence="2 4" id="KW-0378">Hydrolase</keyword>
<dbReference type="PANTHER" id="PTHR34218:SF5">
    <property type="entry name" value="PENICILLIN ACYLASE FAMILY PROTEIN"/>
    <property type="match status" value="1"/>
</dbReference>
<comment type="caution">
    <text evidence="4">The sequence shown here is derived from an EMBL/GenBank/DDBJ whole genome shotgun (WGS) entry which is preliminary data.</text>
</comment>
<evidence type="ECO:0000256" key="2">
    <source>
        <dbReference type="ARBA" id="ARBA00022801"/>
    </source>
</evidence>
<accession>A0ABU3AC34</accession>
<dbReference type="Gene3D" id="1.10.439.10">
    <property type="entry name" value="Penicillin Amidohydrolase, domain 1"/>
    <property type="match status" value="1"/>
</dbReference>
<dbReference type="InterPro" id="IPR043146">
    <property type="entry name" value="Penicillin_amidase_N_B-knob"/>
</dbReference>
<dbReference type="EC" id="3.5.1.-" evidence="4"/>
<dbReference type="RefSeq" id="WP_311351774.1">
    <property type="nucleotide sequence ID" value="NZ_JAVRHR010000002.1"/>
</dbReference>
<dbReference type="InterPro" id="IPR029055">
    <property type="entry name" value="Ntn_hydrolases_N"/>
</dbReference>
<evidence type="ECO:0000256" key="3">
    <source>
        <dbReference type="ARBA" id="ARBA00023145"/>
    </source>
</evidence>
<dbReference type="Gene3D" id="3.60.20.10">
    <property type="entry name" value="Glutamine Phosphoribosylpyrophosphate, subunit 1, domain 1"/>
    <property type="match status" value="1"/>
</dbReference>
<dbReference type="PANTHER" id="PTHR34218">
    <property type="entry name" value="PEPTIDASE S45 PENICILLIN AMIDASE"/>
    <property type="match status" value="1"/>
</dbReference>
<dbReference type="CDD" id="cd03747">
    <property type="entry name" value="Ntn_PGA_like"/>
    <property type="match status" value="1"/>
</dbReference>
<dbReference type="InterPro" id="IPR014395">
    <property type="entry name" value="Pen/GL7ACA/AHL_acylase"/>
</dbReference>
<evidence type="ECO:0000256" key="1">
    <source>
        <dbReference type="ARBA" id="ARBA00006586"/>
    </source>
</evidence>
<dbReference type="GO" id="GO:0016787">
    <property type="term" value="F:hydrolase activity"/>
    <property type="evidence" value="ECO:0007669"/>
    <property type="project" value="UniProtKB-KW"/>
</dbReference>
<organism evidence="4 5">
    <name type="scientific">Croceitalea rosinachiae</name>
    <dbReference type="NCBI Taxonomy" id="3075596"/>
    <lineage>
        <taxon>Bacteria</taxon>
        <taxon>Pseudomonadati</taxon>
        <taxon>Bacteroidota</taxon>
        <taxon>Flavobacteriia</taxon>
        <taxon>Flavobacteriales</taxon>
        <taxon>Flavobacteriaceae</taxon>
        <taxon>Croceitalea</taxon>
    </lineage>
</organism>
<keyword evidence="3" id="KW-0865">Zymogen</keyword>
<dbReference type="SUPFAM" id="SSF56235">
    <property type="entry name" value="N-terminal nucleophile aminohydrolases (Ntn hydrolases)"/>
    <property type="match status" value="1"/>
</dbReference>
<sequence length="797" mass="90757">MRKLKKTLLVLGVLLFMAFLGVFIFLNTLKPSYSGEKTMPGLSQEATVYFDDYGIPHIYAENEADAFKAMGYVHAQDRLWQMELLRRVAKGGLSEVFGKDLVETDKLFLSLGIDEHTKETVSQLDSNTEVVKLTEAYLSGINEFIKSGPTPVEFYLTGLEKEPFTISDVYNAIGYMAFSFAMAHKTDPLLTNIKNKLGEEYINDLAISSDTSTVWIRNHKKSKLDTLSNSLTANVSSALKALPIPQFIGSNSWVLSPEKTRNGKVILANDPHVGFAQPSVWYEAHINTPTFEKYGYYFAGIPFPVLGHDRNLAFGLTMFENDDIDFYFEENHPTDSTKYKTESGWKDYEFMAKTIRVKDEDPVKFTYKKSRHGSVSEYMTKGFEGENPIATSWIYTKIDNEVLDALYQMNHASNITEFQLALPKIHAPGLNVMYGDAKGNVAWWATAKLYQMPDSVSTKFILDGTNGIQEPLRYLDFSENPQSINPPQNYVYSANNQPDSIAGMVYPGYYLPENRAKRIVELLDAKDDWDKASVSEMILDITSSVNPELVTDMIKLIDISGFNEQQLILMDELKNWKGDYPKESISATFYHRCEYFVLKNTFEDELGKEQFEQFLSTHLVKRHIAWGVKMDDGVWWDNVKTEDIVETKGDIALKSLQDAWTSLINDFGEDTMQWQWGKVHTLEHGHPIGRVDALRKYFNAGPFPVHGSREVINNMAFPYDSTGLYKVNSGPSTRRIIDFSDVENSISILPTGQSGNPLSEHYKDQAQMFVNGEFRKMMMNKEEIIEKRKSILKFLKK</sequence>
<protein>
    <submittedName>
        <fullName evidence="4">Penicillin acylase family protein</fullName>
        <ecNumber evidence="4">3.5.1.-</ecNumber>
    </submittedName>
</protein>
<dbReference type="PIRSF" id="PIRSF001227">
    <property type="entry name" value="Pen_acylase"/>
    <property type="match status" value="1"/>
</dbReference>
<name>A0ABU3AC34_9FLAO</name>
<reference evidence="4 5" key="1">
    <citation type="submission" date="2023-09" db="EMBL/GenBank/DDBJ databases">
        <authorList>
            <person name="Rey-Velasco X."/>
        </authorList>
    </citation>
    <scope>NUCLEOTIDE SEQUENCE [LARGE SCALE GENOMIC DNA]</scope>
    <source>
        <strain evidence="4 5">F388</strain>
    </source>
</reference>
<gene>
    <name evidence="4" type="ORF">RM706_11930</name>
</gene>
<dbReference type="Pfam" id="PF01804">
    <property type="entry name" value="Penicil_amidase"/>
    <property type="match status" value="1"/>
</dbReference>
<dbReference type="Gene3D" id="2.30.120.10">
    <property type="match status" value="1"/>
</dbReference>
<evidence type="ECO:0000313" key="5">
    <source>
        <dbReference type="Proteomes" id="UP001255246"/>
    </source>
</evidence>
<comment type="similarity">
    <text evidence="1">Belongs to the peptidase S45 family.</text>
</comment>
<keyword evidence="5" id="KW-1185">Reference proteome</keyword>
<evidence type="ECO:0000313" key="4">
    <source>
        <dbReference type="EMBL" id="MDT0607749.1"/>
    </source>
</evidence>
<dbReference type="InterPro" id="IPR043147">
    <property type="entry name" value="Penicillin_amidase_A-knob"/>
</dbReference>
<dbReference type="InterPro" id="IPR023343">
    <property type="entry name" value="Penicillin_amidase_dom1"/>
</dbReference>